<evidence type="ECO:0000313" key="1">
    <source>
        <dbReference type="EMBL" id="KNZ58821.1"/>
    </source>
</evidence>
<dbReference type="AlphaFoldDB" id="A0A0L6VDG9"/>
<evidence type="ECO:0000313" key="2">
    <source>
        <dbReference type="Proteomes" id="UP000037035"/>
    </source>
</evidence>
<keyword evidence="2" id="KW-1185">Reference proteome</keyword>
<accession>A0A0L6VDG9</accession>
<name>A0A0L6VDG9_9BASI</name>
<gene>
    <name evidence="1" type="ORF">VP01_1855g4</name>
</gene>
<dbReference type="VEuPathDB" id="FungiDB:VP01_1855g4"/>
<protein>
    <submittedName>
        <fullName evidence="1">Uncharacterized protein</fullName>
    </submittedName>
</protein>
<proteinExistence type="predicted"/>
<comment type="caution">
    <text evidence="1">The sequence shown here is derived from an EMBL/GenBank/DDBJ whole genome shotgun (WGS) entry which is preliminary data.</text>
</comment>
<dbReference type="Proteomes" id="UP000037035">
    <property type="component" value="Unassembled WGS sequence"/>
</dbReference>
<sequence>MVHIFMDPGCTSDIEEDNQGQFLRMHLPWQSQELTNASNLLS</sequence>
<organism evidence="1 2">
    <name type="scientific">Puccinia sorghi</name>
    <dbReference type="NCBI Taxonomy" id="27349"/>
    <lineage>
        <taxon>Eukaryota</taxon>
        <taxon>Fungi</taxon>
        <taxon>Dikarya</taxon>
        <taxon>Basidiomycota</taxon>
        <taxon>Pucciniomycotina</taxon>
        <taxon>Pucciniomycetes</taxon>
        <taxon>Pucciniales</taxon>
        <taxon>Pucciniaceae</taxon>
        <taxon>Puccinia</taxon>
    </lineage>
</organism>
<dbReference type="EMBL" id="LAVV01006676">
    <property type="protein sequence ID" value="KNZ58821.1"/>
    <property type="molecule type" value="Genomic_DNA"/>
</dbReference>
<reference evidence="1 2" key="1">
    <citation type="submission" date="2015-08" db="EMBL/GenBank/DDBJ databases">
        <title>Next Generation Sequencing and Analysis of the Genome of Puccinia sorghi L Schw, the Causal Agent of Maize Common Rust.</title>
        <authorList>
            <person name="Rochi L."/>
            <person name="Burguener G."/>
            <person name="Darino M."/>
            <person name="Turjanski A."/>
            <person name="Kreff E."/>
            <person name="Dieguez M.J."/>
            <person name="Sacco F."/>
        </authorList>
    </citation>
    <scope>NUCLEOTIDE SEQUENCE [LARGE SCALE GENOMIC DNA]</scope>
    <source>
        <strain evidence="1 2">RO10H11247</strain>
    </source>
</reference>